<feature type="chain" id="PRO_5019745631" description="Tat pathway signal protein" evidence="1">
    <location>
        <begin position="26"/>
        <end position="143"/>
    </location>
</feature>
<dbReference type="RefSeq" id="WP_121483167.1">
    <property type="nucleotide sequence ID" value="NZ_CP032707.1"/>
</dbReference>
<sequence length="143" mass="14988">MQRRRFLQTAFALLTAGGAAGVARASEPAADPGPAVVDLTGVGLPVIVDGRVRNYVFIALKLHLGPGQSPEAVRAKEPHLRDALVRAGHATPFVLKDDWTRLDEAALSASLIRSAARLIGPGAVTRVEIASQAARRRAGVRGA</sequence>
<proteinExistence type="predicted"/>
<evidence type="ECO:0000313" key="3">
    <source>
        <dbReference type="Proteomes" id="UP000276984"/>
    </source>
</evidence>
<reference evidence="2 3" key="1">
    <citation type="submission" date="2018-10" db="EMBL/GenBank/DDBJ databases">
        <title>Complete genome sequence of Brevundimonas naejangsanensis BRV3.</title>
        <authorList>
            <person name="Berrios L."/>
            <person name="Ely B."/>
        </authorList>
    </citation>
    <scope>NUCLEOTIDE SEQUENCE [LARGE SCALE GENOMIC DNA]</scope>
    <source>
        <strain evidence="2 3">BRV3</strain>
    </source>
</reference>
<dbReference type="EMBL" id="CP032707">
    <property type="protein sequence ID" value="AYG96036.1"/>
    <property type="molecule type" value="Genomic_DNA"/>
</dbReference>
<keyword evidence="3" id="KW-1185">Reference proteome</keyword>
<organism evidence="2 3">
    <name type="scientific">Brevundimonas naejangsanensis</name>
    <dbReference type="NCBI Taxonomy" id="588932"/>
    <lineage>
        <taxon>Bacteria</taxon>
        <taxon>Pseudomonadati</taxon>
        <taxon>Pseudomonadota</taxon>
        <taxon>Alphaproteobacteria</taxon>
        <taxon>Caulobacterales</taxon>
        <taxon>Caulobacteraceae</taxon>
        <taxon>Brevundimonas</taxon>
    </lineage>
</organism>
<evidence type="ECO:0000313" key="2">
    <source>
        <dbReference type="EMBL" id="AYG96036.1"/>
    </source>
</evidence>
<evidence type="ECO:0000256" key="1">
    <source>
        <dbReference type="SAM" id="SignalP"/>
    </source>
</evidence>
<evidence type="ECO:0008006" key="4">
    <source>
        <dbReference type="Google" id="ProtNLM"/>
    </source>
</evidence>
<dbReference type="Proteomes" id="UP000276984">
    <property type="component" value="Chromosome"/>
</dbReference>
<keyword evidence="1" id="KW-0732">Signal</keyword>
<dbReference type="AlphaFoldDB" id="A0A494RS96"/>
<dbReference type="OrthoDB" id="7172963at2"/>
<gene>
    <name evidence="2" type="ORF">D8I30_13255</name>
</gene>
<name>A0A494RS96_9CAUL</name>
<protein>
    <recommendedName>
        <fullName evidence="4">Tat pathway signal protein</fullName>
    </recommendedName>
</protein>
<accession>A0A494RS96</accession>
<feature type="signal peptide" evidence="1">
    <location>
        <begin position="1"/>
        <end position="25"/>
    </location>
</feature>